<dbReference type="Gene3D" id="3.20.20.80">
    <property type="entry name" value="Glycosidases"/>
    <property type="match status" value="1"/>
</dbReference>
<comment type="caution">
    <text evidence="6">The sequence shown here is derived from an EMBL/GenBank/DDBJ whole genome shotgun (WGS) entry which is preliminary data.</text>
</comment>
<dbReference type="Pfam" id="PF00128">
    <property type="entry name" value="Alpha-amylase"/>
    <property type="match status" value="1"/>
</dbReference>
<name>A0A199XSJ0_9FLAO</name>
<dbReference type="SUPFAM" id="SSF81296">
    <property type="entry name" value="E set domains"/>
    <property type="match status" value="1"/>
</dbReference>
<dbReference type="InterPro" id="IPR017853">
    <property type="entry name" value="GH"/>
</dbReference>
<evidence type="ECO:0000313" key="7">
    <source>
        <dbReference type="Proteomes" id="UP000093807"/>
    </source>
</evidence>
<dbReference type="SMART" id="SM00642">
    <property type="entry name" value="Aamy"/>
    <property type="match status" value="1"/>
</dbReference>
<dbReference type="GO" id="GO:0005975">
    <property type="term" value="P:carbohydrate metabolic process"/>
    <property type="evidence" value="ECO:0007669"/>
    <property type="project" value="InterPro"/>
</dbReference>
<gene>
    <name evidence="6" type="ORF">FLB_13830</name>
</gene>
<dbReference type="CDD" id="cd11340">
    <property type="entry name" value="AmyAc_bac_CMD_like_3"/>
    <property type="match status" value="1"/>
</dbReference>
<evidence type="ECO:0000256" key="4">
    <source>
        <dbReference type="SAM" id="SignalP"/>
    </source>
</evidence>
<dbReference type="SUPFAM" id="SSF51011">
    <property type="entry name" value="Glycosyl hydrolase domain"/>
    <property type="match status" value="1"/>
</dbReference>
<keyword evidence="2 6" id="KW-0326">Glycosidase</keyword>
<reference evidence="6 7" key="1">
    <citation type="submission" date="2016-06" db="EMBL/GenBank/DDBJ databases">
        <title>Draft genome sequence of Flavobacterium succinicans strain DD5b.</title>
        <authorList>
            <person name="Poehlein A."/>
            <person name="Daniel R."/>
            <person name="Simeonova D.D."/>
        </authorList>
    </citation>
    <scope>NUCLEOTIDE SEQUENCE [LARGE SCALE GENOMIC DNA]</scope>
    <source>
        <strain evidence="6 7">DD5b</strain>
    </source>
</reference>
<dbReference type="InterPro" id="IPR013783">
    <property type="entry name" value="Ig-like_fold"/>
</dbReference>
<feature type="chain" id="PRO_5008286908" evidence="4">
    <location>
        <begin position="18"/>
        <end position="611"/>
    </location>
</feature>
<dbReference type="RefSeq" id="WP_064715190.1">
    <property type="nucleotide sequence ID" value="NZ_JMTM01000035.1"/>
</dbReference>
<dbReference type="Proteomes" id="UP000093807">
    <property type="component" value="Unassembled WGS sequence"/>
</dbReference>
<evidence type="ECO:0000256" key="2">
    <source>
        <dbReference type="ARBA" id="ARBA00023295"/>
    </source>
</evidence>
<dbReference type="InterPro" id="IPR006047">
    <property type="entry name" value="GH13_cat_dom"/>
</dbReference>
<dbReference type="OrthoDB" id="9805159at2"/>
<evidence type="ECO:0000259" key="5">
    <source>
        <dbReference type="SMART" id="SM00642"/>
    </source>
</evidence>
<dbReference type="Pfam" id="PF10438">
    <property type="entry name" value="Cyc-maltodext_C"/>
    <property type="match status" value="1"/>
</dbReference>
<evidence type="ECO:0000256" key="3">
    <source>
        <dbReference type="SAM" id="MobiDB-lite"/>
    </source>
</evidence>
<dbReference type="InterPro" id="IPR013780">
    <property type="entry name" value="Glyco_hydro_b"/>
</dbReference>
<dbReference type="EC" id="3.2.1.54" evidence="6"/>
<dbReference type="InterPro" id="IPR015171">
    <property type="entry name" value="Cyc-maltodext_N"/>
</dbReference>
<dbReference type="EMBL" id="JMTM01000035">
    <property type="protein sequence ID" value="OAZ04387.1"/>
    <property type="molecule type" value="Genomic_DNA"/>
</dbReference>
<dbReference type="Gene3D" id="2.60.40.10">
    <property type="entry name" value="Immunoglobulins"/>
    <property type="match status" value="1"/>
</dbReference>
<dbReference type="AlphaFoldDB" id="A0A199XSJ0"/>
<dbReference type="InterPro" id="IPR019492">
    <property type="entry name" value="Cyclo-malto-dextrinase_C"/>
</dbReference>
<feature type="signal peptide" evidence="4">
    <location>
        <begin position="1"/>
        <end position="17"/>
    </location>
</feature>
<keyword evidence="4" id="KW-0732">Signal</keyword>
<dbReference type="PANTHER" id="PTHR10357">
    <property type="entry name" value="ALPHA-AMYLASE FAMILY MEMBER"/>
    <property type="match status" value="1"/>
</dbReference>
<protein>
    <submittedName>
        <fullName evidence="6">Cyclomaltodextrinase</fullName>
        <ecNumber evidence="6">3.2.1.54</ecNumber>
    </submittedName>
</protein>
<keyword evidence="7" id="KW-1185">Reference proteome</keyword>
<organism evidence="6 7">
    <name type="scientific">Flavobacterium succinicans</name>
    <dbReference type="NCBI Taxonomy" id="29536"/>
    <lineage>
        <taxon>Bacteria</taxon>
        <taxon>Pseudomonadati</taxon>
        <taxon>Bacteroidota</taxon>
        <taxon>Flavobacteriia</taxon>
        <taxon>Flavobacteriales</taxon>
        <taxon>Flavobacteriaceae</taxon>
        <taxon>Flavobacterium</taxon>
    </lineage>
</organism>
<dbReference type="GO" id="GO:0047798">
    <property type="term" value="F:cyclomaltodextrinase activity"/>
    <property type="evidence" value="ECO:0007669"/>
    <property type="project" value="UniProtKB-EC"/>
</dbReference>
<dbReference type="SUPFAM" id="SSF51445">
    <property type="entry name" value="(Trans)glycosidases"/>
    <property type="match status" value="1"/>
</dbReference>
<evidence type="ECO:0000256" key="1">
    <source>
        <dbReference type="ARBA" id="ARBA00022801"/>
    </source>
</evidence>
<dbReference type="InterPro" id="IPR014756">
    <property type="entry name" value="Ig_E-set"/>
</dbReference>
<sequence length="611" mass="71128">MKKLALFLILISTTIYAQINRIEPANWWVGMKLNQITLLVYGNNIQDLEPTIKYDGVHVVKIEKVENPNYLFVTINIAPDTKIGKAKIDFKKNGKTIITKDFPLLARENNSANRESFSNKDAILLIMPDRFANGNPKNDNLPGSLEKANRNDENGRHGGDIQGIINNLDYIQSLGYTQIWNTPLVENNMQKYSYHGYAATDFYKIDPRYGTNEDFKRLVQEAKKRNIGLIWDVVLNHCGLEYYFIKDMPMKDWVNFPDTRTRTNHLKSTLLDPYATKQDKKGYTDGWFDTTMPDLNQRNPLMASYLTQNTIWWIEYAGLSGFREDTFSYADKDFLAYWTKTILEEYPNFNIVGEEMTHVTEIAAYWQKNKKNIDGYQCYLPSLMDFALTDNLVKALNNKNDWESTWKEVYKSMGQDYQFPNPNNLLIFPDNHDMDRIYSRLNKNLDHWKLAMTLYATMRGIPQIYYGTELLFTHEKMGNDGQRRGDFYGGWEGDTKNAITRKGLTNEELEAQKFFTHLFNWRKTATAIHDGKFTHYVPEKNEAYVYFRYTDKQKIMVILNKNDKKITLDMKTYQDIIPSNFSAKEALSGKEINVNGMLEVAPKSALILEIK</sequence>
<feature type="domain" description="Glycosyl hydrolase family 13 catalytic" evidence="5">
    <location>
        <begin position="125"/>
        <end position="522"/>
    </location>
</feature>
<evidence type="ECO:0000313" key="6">
    <source>
        <dbReference type="EMBL" id="OAZ04387.1"/>
    </source>
</evidence>
<dbReference type="Gene3D" id="2.60.40.1180">
    <property type="entry name" value="Golgi alpha-mannosidase II"/>
    <property type="match status" value="1"/>
</dbReference>
<dbReference type="Pfam" id="PF09087">
    <property type="entry name" value="Cyc-maltodext_N"/>
    <property type="match status" value="1"/>
</dbReference>
<accession>A0A199XSJ0</accession>
<dbReference type="PANTHER" id="PTHR10357:SF210">
    <property type="entry name" value="MALTODEXTRIN GLUCOSIDASE"/>
    <property type="match status" value="1"/>
</dbReference>
<proteinExistence type="predicted"/>
<feature type="region of interest" description="Disordered" evidence="3">
    <location>
        <begin position="134"/>
        <end position="155"/>
    </location>
</feature>
<dbReference type="PATRIC" id="fig|29536.5.peg.1453"/>
<keyword evidence="1 6" id="KW-0378">Hydrolase</keyword>